<dbReference type="CDD" id="cd02440">
    <property type="entry name" value="AdoMet_MTases"/>
    <property type="match status" value="1"/>
</dbReference>
<evidence type="ECO:0000256" key="1">
    <source>
        <dbReference type="ARBA" id="ARBA00022603"/>
    </source>
</evidence>
<feature type="domain" description="Methyltransferase" evidence="4">
    <location>
        <begin position="51"/>
        <end position="105"/>
    </location>
</feature>
<evidence type="ECO:0000256" key="2">
    <source>
        <dbReference type="ARBA" id="ARBA00022679"/>
    </source>
</evidence>
<organism evidence="5 6">
    <name type="scientific">Coniella lustricola</name>
    <dbReference type="NCBI Taxonomy" id="2025994"/>
    <lineage>
        <taxon>Eukaryota</taxon>
        <taxon>Fungi</taxon>
        <taxon>Dikarya</taxon>
        <taxon>Ascomycota</taxon>
        <taxon>Pezizomycotina</taxon>
        <taxon>Sordariomycetes</taxon>
        <taxon>Sordariomycetidae</taxon>
        <taxon>Diaporthales</taxon>
        <taxon>Schizoparmaceae</taxon>
        <taxon>Coniella</taxon>
    </lineage>
</organism>
<proteinExistence type="predicted"/>
<dbReference type="Gene3D" id="1.10.150.290">
    <property type="entry name" value="S-adenosyl-L-methionine-dependent methyltransferases"/>
    <property type="match status" value="1"/>
</dbReference>
<evidence type="ECO:0000313" key="5">
    <source>
        <dbReference type="EMBL" id="PSR78358.1"/>
    </source>
</evidence>
<accession>A0A2T2ZWA7</accession>
<dbReference type="AlphaFoldDB" id="A0A2T2ZWA7"/>
<dbReference type="STRING" id="2025994.A0A2T2ZWA7"/>
<dbReference type="Proteomes" id="UP000241462">
    <property type="component" value="Unassembled WGS sequence"/>
</dbReference>
<dbReference type="PANTHER" id="PTHR43861">
    <property type="entry name" value="TRANS-ACONITATE 2-METHYLTRANSFERASE-RELATED"/>
    <property type="match status" value="1"/>
</dbReference>
<keyword evidence="1 5" id="KW-0489">Methyltransferase</keyword>
<gene>
    <name evidence="5" type="ORF">BD289DRAFT_376845</name>
</gene>
<name>A0A2T2ZWA7_9PEZI</name>
<protein>
    <submittedName>
        <fullName evidence="5">Trans-aconitate 2-methyltransferase</fullName>
    </submittedName>
</protein>
<reference evidence="5 6" key="1">
    <citation type="journal article" date="2018" name="Mycol. Prog.">
        <title>Coniella lustricola, a new species from submerged detritus.</title>
        <authorList>
            <person name="Raudabaugh D.B."/>
            <person name="Iturriaga T."/>
            <person name="Carver A."/>
            <person name="Mondo S."/>
            <person name="Pangilinan J."/>
            <person name="Lipzen A."/>
            <person name="He G."/>
            <person name="Amirebrahimi M."/>
            <person name="Grigoriev I.V."/>
            <person name="Miller A.N."/>
        </authorList>
    </citation>
    <scope>NUCLEOTIDE SEQUENCE [LARGE SCALE GENOMIC DNA]</scope>
    <source>
        <strain evidence="5 6">B22-T-1</strain>
    </source>
</reference>
<dbReference type="InParanoid" id="A0A2T2ZWA7"/>
<feature type="region of interest" description="Disordered" evidence="3">
    <location>
        <begin position="105"/>
        <end position="127"/>
    </location>
</feature>
<dbReference type="EMBL" id="KZ678612">
    <property type="protein sequence ID" value="PSR78358.1"/>
    <property type="molecule type" value="Genomic_DNA"/>
</dbReference>
<dbReference type="GO" id="GO:0032259">
    <property type="term" value="P:methylation"/>
    <property type="evidence" value="ECO:0007669"/>
    <property type="project" value="UniProtKB-KW"/>
</dbReference>
<keyword evidence="6" id="KW-1185">Reference proteome</keyword>
<evidence type="ECO:0000313" key="6">
    <source>
        <dbReference type="Proteomes" id="UP000241462"/>
    </source>
</evidence>
<dbReference type="SUPFAM" id="SSF53335">
    <property type="entry name" value="S-adenosyl-L-methionine-dependent methyltransferases"/>
    <property type="match status" value="1"/>
</dbReference>
<dbReference type="InterPro" id="IPR041698">
    <property type="entry name" value="Methyltransf_25"/>
</dbReference>
<dbReference type="InterPro" id="IPR029063">
    <property type="entry name" value="SAM-dependent_MTases_sf"/>
</dbReference>
<dbReference type="Gene3D" id="3.40.50.150">
    <property type="entry name" value="Vaccinia Virus protein VP39"/>
    <property type="match status" value="1"/>
</dbReference>
<dbReference type="InterPro" id="IPR023149">
    <property type="entry name" value="Trans_acon_MeTrfase_C"/>
</dbReference>
<dbReference type="GO" id="GO:0030798">
    <property type="term" value="F:trans-aconitate 2-methyltransferase activity"/>
    <property type="evidence" value="ECO:0007669"/>
    <property type="project" value="InterPro"/>
</dbReference>
<sequence>MSLFTQHQSTASANPASDWSASQYLKFGSQRTRPVRDLVANILLAQPPKQIVDLGCGPGNSTAVLAARWPDAHISGMDSSPDMLAKARANVPGVEFVQADLHTYSPRVPATSTSRGDGDGDGSSRNGPDLLFSNAVFHWLRRPERIPTVLRLLASQPSGGVFALQVPDNYNEPSHKAMRETAQREGEPWSEYFRVLPQEKRPELDPVETPAEWYDGLISLCETVDVWHVAYQHVMEGPEAIVEWVRSTGLMPFLNVLPAVRGAFLRAYEKRLAEVYPRLKDGKVLLRYPRLFVVATRK</sequence>
<dbReference type="OrthoDB" id="66144at2759"/>
<evidence type="ECO:0000256" key="3">
    <source>
        <dbReference type="SAM" id="MobiDB-lite"/>
    </source>
</evidence>
<dbReference type="PANTHER" id="PTHR43861:SF1">
    <property type="entry name" value="TRANS-ACONITATE 2-METHYLTRANSFERASE"/>
    <property type="match status" value="1"/>
</dbReference>
<dbReference type="Pfam" id="PF13649">
    <property type="entry name" value="Methyltransf_25"/>
    <property type="match status" value="1"/>
</dbReference>
<evidence type="ECO:0000259" key="4">
    <source>
        <dbReference type="Pfam" id="PF13649"/>
    </source>
</evidence>
<keyword evidence="2 5" id="KW-0808">Transferase</keyword>